<feature type="domain" description="MmeI-like DNA-methyltransferase" evidence="3">
    <location>
        <begin position="6"/>
        <end position="45"/>
    </location>
</feature>
<evidence type="ECO:0000313" key="4">
    <source>
        <dbReference type="EMBL" id="KRK99217.1"/>
    </source>
</evidence>
<evidence type="ECO:0000313" key="5">
    <source>
        <dbReference type="Proteomes" id="UP000051074"/>
    </source>
</evidence>
<keyword evidence="4" id="KW-0255">Endonuclease</keyword>
<feature type="domain" description="MmeI-like target recognition" evidence="1">
    <location>
        <begin position="64"/>
        <end position="267"/>
    </location>
</feature>
<organism evidence="4 5">
    <name type="scientific">Lactobacillus equicursoris DSM 19284 = JCM 14600 = CIP 110162</name>
    <dbReference type="NCBI Taxonomy" id="1293597"/>
    <lineage>
        <taxon>Bacteria</taxon>
        <taxon>Bacillati</taxon>
        <taxon>Bacillota</taxon>
        <taxon>Bacilli</taxon>
        <taxon>Lactobacillales</taxon>
        <taxon>Lactobacillaceae</taxon>
        <taxon>Lactobacillus</taxon>
    </lineage>
</organism>
<evidence type="ECO:0000259" key="1">
    <source>
        <dbReference type="Pfam" id="PF20466"/>
    </source>
</evidence>
<dbReference type="Proteomes" id="UP000051074">
    <property type="component" value="Unassembled WGS sequence"/>
</dbReference>
<dbReference type="PATRIC" id="fig|1293597.4.peg.1943"/>
<sequence>MKTYVIHINFAYRTFIWNSEAKEKAHVHCVIIGFSKKSKKNKKIYGSGGYYEMAENISPYLTNSPNVFVTQKNVPLCKVPRMIFGNQPRDDGNFIIDKKEYNDILSKESKLKKWLFTYIGAKEFLHNQHRWCLWLKHAEPSDIKNSRILYSKVEKVRIFRENSNAKTTRGYAKIPQCFAQMIQPEDKDFLIIPRVSLENRRYVPIGFMDSNVIASDAVQIIPGTTLYEFGVLESNVHMAWMRTVAGRLKSDYRYSAKIVYNNFPWPTPTEEQKKKIAETAQGILDARALYPSSSLADLYDELTMPVELRKAHQANNRAVMAAYGLPIKGTTESDAVAKLFDMYEKLVSTSK</sequence>
<dbReference type="AlphaFoldDB" id="A0A0R1M266"/>
<feature type="domain" description="MmeI-like C-terminal" evidence="2">
    <location>
        <begin position="270"/>
        <end position="349"/>
    </location>
</feature>
<evidence type="ECO:0000259" key="3">
    <source>
        <dbReference type="Pfam" id="PF20473"/>
    </source>
</evidence>
<dbReference type="eggNOG" id="COG1002">
    <property type="taxonomic scope" value="Bacteria"/>
</dbReference>
<dbReference type="InterPro" id="IPR046816">
    <property type="entry name" value="MmeI_Mtase"/>
</dbReference>
<keyword evidence="5" id="KW-1185">Reference proteome</keyword>
<dbReference type="Pfam" id="PF20466">
    <property type="entry name" value="MmeI_TRD"/>
    <property type="match status" value="1"/>
</dbReference>
<dbReference type="STRING" id="1293597.FC20_GL001818"/>
<keyword evidence="4" id="KW-0540">Nuclease</keyword>
<proteinExistence type="predicted"/>
<dbReference type="InterPro" id="IPR046820">
    <property type="entry name" value="MmeI_TRD"/>
</dbReference>
<evidence type="ECO:0000259" key="2">
    <source>
        <dbReference type="Pfam" id="PF20467"/>
    </source>
</evidence>
<dbReference type="GO" id="GO:0004519">
    <property type="term" value="F:endonuclease activity"/>
    <property type="evidence" value="ECO:0007669"/>
    <property type="project" value="UniProtKB-KW"/>
</dbReference>
<dbReference type="EMBL" id="AZDU01000083">
    <property type="protein sequence ID" value="KRK99217.1"/>
    <property type="molecule type" value="Genomic_DNA"/>
</dbReference>
<keyword evidence="4" id="KW-0378">Hydrolase</keyword>
<dbReference type="Pfam" id="PF20467">
    <property type="entry name" value="MmeI_C"/>
    <property type="match status" value="1"/>
</dbReference>
<comment type="caution">
    <text evidence="4">The sequence shown here is derived from an EMBL/GenBank/DDBJ whole genome shotgun (WGS) entry which is preliminary data.</text>
</comment>
<dbReference type="Pfam" id="PF20473">
    <property type="entry name" value="MmeI_Mtase"/>
    <property type="match status" value="1"/>
</dbReference>
<reference evidence="4 5" key="1">
    <citation type="journal article" date="2015" name="Genome Announc.">
        <title>Expanding the biotechnology potential of lactobacilli through comparative genomics of 213 strains and associated genera.</title>
        <authorList>
            <person name="Sun Z."/>
            <person name="Harris H.M."/>
            <person name="McCann A."/>
            <person name="Guo C."/>
            <person name="Argimon S."/>
            <person name="Zhang W."/>
            <person name="Yang X."/>
            <person name="Jeffery I.B."/>
            <person name="Cooney J.C."/>
            <person name="Kagawa T.F."/>
            <person name="Liu W."/>
            <person name="Song Y."/>
            <person name="Salvetti E."/>
            <person name="Wrobel A."/>
            <person name="Rasinkangas P."/>
            <person name="Parkhill J."/>
            <person name="Rea M.C."/>
            <person name="O'Sullivan O."/>
            <person name="Ritari J."/>
            <person name="Douillard F.P."/>
            <person name="Paul Ross R."/>
            <person name="Yang R."/>
            <person name="Briner A.E."/>
            <person name="Felis G.E."/>
            <person name="de Vos W.M."/>
            <person name="Barrangou R."/>
            <person name="Klaenhammer T.R."/>
            <person name="Caufield P.W."/>
            <person name="Cui Y."/>
            <person name="Zhang H."/>
            <person name="O'Toole P.W."/>
        </authorList>
    </citation>
    <scope>NUCLEOTIDE SEQUENCE [LARGE SCALE GENOMIC DNA]</scope>
    <source>
        <strain evidence="4 5">DSM 19284</strain>
    </source>
</reference>
<accession>A0A0R1M266</accession>
<gene>
    <name evidence="4" type="ORF">FC20_GL001818</name>
</gene>
<name>A0A0R1M266_9LACO</name>
<dbReference type="InterPro" id="IPR046818">
    <property type="entry name" value="MmeI_C"/>
</dbReference>
<protein>
    <submittedName>
        <fullName evidence="4">Type II restriction endonuclease</fullName>
    </submittedName>
</protein>